<reference evidence="1" key="1">
    <citation type="submission" date="2021-11" db="EMBL/GenBank/DDBJ databases">
        <title>Clostridia strains as spoilage organisms.</title>
        <authorList>
            <person name="Wambui J."/>
            <person name="Stevens M.J.A."/>
            <person name="Stephan R."/>
        </authorList>
    </citation>
    <scope>NUCLEOTIDE SEQUENCE</scope>
    <source>
        <strain evidence="1">CF009</strain>
    </source>
</reference>
<dbReference type="RefSeq" id="WP_216122396.1">
    <property type="nucleotide sequence ID" value="NZ_CP086239.1"/>
</dbReference>
<gene>
    <name evidence="1" type="ORF">LL038_02955</name>
</gene>
<name>A0AA47I7V1_9CLOT</name>
<evidence type="ECO:0000313" key="2">
    <source>
        <dbReference type="Proteomes" id="UP001164733"/>
    </source>
</evidence>
<dbReference type="EMBL" id="CP086239">
    <property type="protein sequence ID" value="WAG61225.1"/>
    <property type="molecule type" value="Genomic_DNA"/>
</dbReference>
<sequence length="99" mass="11101">MMILSKLHDKCKKCEHRDNCDDKRMVACAIAGRSQLITGSIGLSNTMPTAQAFARKHTPITINMGEYGAINTSMEEIAEQLKKNLYKDMFNINCAFNKS</sequence>
<proteinExistence type="predicted"/>
<dbReference type="AlphaFoldDB" id="A0AA47I7V1"/>
<organism evidence="1 2">
    <name type="scientific">Clostridium estertheticum</name>
    <dbReference type="NCBI Taxonomy" id="238834"/>
    <lineage>
        <taxon>Bacteria</taxon>
        <taxon>Bacillati</taxon>
        <taxon>Bacillota</taxon>
        <taxon>Clostridia</taxon>
        <taxon>Eubacteriales</taxon>
        <taxon>Clostridiaceae</taxon>
        <taxon>Clostridium</taxon>
    </lineage>
</organism>
<protein>
    <submittedName>
        <fullName evidence="1">Uncharacterized protein</fullName>
    </submittedName>
</protein>
<evidence type="ECO:0000313" key="1">
    <source>
        <dbReference type="EMBL" id="WAG61225.1"/>
    </source>
</evidence>
<accession>A0AA47I7V1</accession>
<dbReference type="Proteomes" id="UP001164733">
    <property type="component" value="Chromosome"/>
</dbReference>